<reference evidence="3 4" key="1">
    <citation type="journal article" date="2008" name="Nat. Biotechnol.">
        <title>Genome sequencing and analysis of the filamentous fungus Penicillium chrysogenum.</title>
        <authorList>
            <person name="van den Berg M.A."/>
            <person name="Albang R."/>
            <person name="Albermann K."/>
            <person name="Badger J.H."/>
            <person name="Daran J.-M."/>
            <person name="Driessen A.J.M."/>
            <person name="Garcia-Estrada C."/>
            <person name="Fedorova N.D."/>
            <person name="Harris D.M."/>
            <person name="Heijne W.H.M."/>
            <person name="Joardar V.S."/>
            <person name="Kiel J.A.K.W."/>
            <person name="Kovalchuk A."/>
            <person name="Martin J.F."/>
            <person name="Nierman W.C."/>
            <person name="Nijland J.G."/>
            <person name="Pronk J.T."/>
            <person name="Roubos J.A."/>
            <person name="van der Klei I.J."/>
            <person name="van Peij N.N.M.E."/>
            <person name="Veenhuis M."/>
            <person name="von Doehren H."/>
            <person name="Wagner C."/>
            <person name="Wortman J.R."/>
            <person name="Bovenberg R.A.L."/>
        </authorList>
    </citation>
    <scope>NUCLEOTIDE SEQUENCE [LARGE SCALE GENOMIC DNA]</scope>
    <source>
        <strain evidence="4">ATCC 28089 / DSM 1075 / NRRL 1951 / Wisconsin 54-1255</strain>
    </source>
</reference>
<sequence>MQAFLLAMTGYKRGSIAVLPNVEAEAEDVHNLYTTASRYTDQQLIPFRSSQLLFLFFLFNNIKSPSFSMFSLARQFSGVRSKPLAFSQKFTRSTQVPHRLYSNPPRSSPPRAPSAPQSSRSNFPIIPIILITVISSGAYVYLVKSRTGVPTSRQN</sequence>
<dbReference type="GeneID" id="8311153"/>
<evidence type="ECO:0000256" key="2">
    <source>
        <dbReference type="SAM" id="Phobius"/>
    </source>
</evidence>
<name>B6HN56_PENRW</name>
<evidence type="ECO:0000256" key="1">
    <source>
        <dbReference type="SAM" id="MobiDB-lite"/>
    </source>
</evidence>
<proteinExistence type="predicted"/>
<feature type="transmembrane region" description="Helical" evidence="2">
    <location>
        <begin position="123"/>
        <end position="143"/>
    </location>
</feature>
<keyword evidence="2" id="KW-0812">Transmembrane</keyword>
<gene>
    <name evidence="3" type="ORF">Pc21g04860</name>
    <name evidence="3" type="ORF">PCH_Pc21g04860</name>
</gene>
<feature type="region of interest" description="Disordered" evidence="1">
    <location>
        <begin position="90"/>
        <end position="119"/>
    </location>
</feature>
<dbReference type="KEGG" id="pcs:N7525_006971"/>
<keyword evidence="2" id="KW-1133">Transmembrane helix</keyword>
<dbReference type="OMA" id="VHNLYTT"/>
<dbReference type="HOGENOM" id="CLU_1696109_0_0_1"/>
<dbReference type="AlphaFoldDB" id="B6HN56"/>
<dbReference type="Proteomes" id="UP000000724">
    <property type="component" value="Contig Pc00c21"/>
</dbReference>
<keyword evidence="2" id="KW-0472">Membrane</keyword>
<protein>
    <submittedName>
        <fullName evidence="3">Uncharacterized protein</fullName>
    </submittedName>
</protein>
<dbReference type="OrthoDB" id="5090196at2759"/>
<evidence type="ECO:0000313" key="3">
    <source>
        <dbReference type="EMBL" id="CAP95383.1"/>
    </source>
</evidence>
<keyword evidence="4" id="KW-1185">Reference proteome</keyword>
<dbReference type="EMBL" id="AM920436">
    <property type="protein sequence ID" value="CAP95383.1"/>
    <property type="molecule type" value="Genomic_DNA"/>
</dbReference>
<evidence type="ECO:0000313" key="4">
    <source>
        <dbReference type="Proteomes" id="UP000000724"/>
    </source>
</evidence>
<accession>B6HN56</accession>
<dbReference type="VEuPathDB" id="FungiDB:PCH_Pc21g04860"/>
<organism evidence="3 4">
    <name type="scientific">Penicillium rubens (strain ATCC 28089 / DSM 1075 / NRRL 1951 / Wisconsin 54-1255)</name>
    <name type="common">Penicillium chrysogenum</name>
    <dbReference type="NCBI Taxonomy" id="500485"/>
    <lineage>
        <taxon>Eukaryota</taxon>
        <taxon>Fungi</taxon>
        <taxon>Dikarya</taxon>
        <taxon>Ascomycota</taxon>
        <taxon>Pezizomycotina</taxon>
        <taxon>Eurotiomycetes</taxon>
        <taxon>Eurotiomycetidae</taxon>
        <taxon>Eurotiales</taxon>
        <taxon>Aspergillaceae</taxon>
        <taxon>Penicillium</taxon>
        <taxon>Penicillium chrysogenum species complex</taxon>
    </lineage>
</organism>